<evidence type="ECO:0000313" key="8">
    <source>
        <dbReference type="EMBL" id="MEJ8567188.1"/>
    </source>
</evidence>
<keyword evidence="4" id="KW-0472">Membrane</keyword>
<name>A0AAW9RB31_9GAMM</name>
<proteinExistence type="inferred from homology"/>
<keyword evidence="2" id="KW-1003">Cell membrane</keyword>
<organism evidence="8 9">
    <name type="scientific">Elongatibacter sediminis</name>
    <dbReference type="NCBI Taxonomy" id="3119006"/>
    <lineage>
        <taxon>Bacteria</taxon>
        <taxon>Pseudomonadati</taxon>
        <taxon>Pseudomonadota</taxon>
        <taxon>Gammaproteobacteria</taxon>
        <taxon>Chromatiales</taxon>
        <taxon>Wenzhouxiangellaceae</taxon>
        <taxon>Elongatibacter</taxon>
    </lineage>
</organism>
<protein>
    <submittedName>
        <fullName evidence="8">Entericidin A/B family lipoprotein</fullName>
    </submittedName>
</protein>
<feature type="chain" id="PRO_5043645469" evidence="7">
    <location>
        <begin position="21"/>
        <end position="51"/>
    </location>
</feature>
<dbReference type="RefSeq" id="WP_354694503.1">
    <property type="nucleotide sequence ID" value="NZ_JAZHOG010000003.1"/>
</dbReference>
<keyword evidence="6 8" id="KW-0449">Lipoprotein</keyword>
<sequence>MNRIIALIALLLSMMLNVTACNTTRGVGQDIEAAGDAIEDAADEAEEEIED</sequence>
<comment type="caution">
    <text evidence="8">The sequence shown here is derived from an EMBL/GenBank/DDBJ whole genome shotgun (WGS) entry which is preliminary data.</text>
</comment>
<feature type="signal peptide" evidence="7">
    <location>
        <begin position="1"/>
        <end position="20"/>
    </location>
</feature>
<dbReference type="EMBL" id="JAZHOG010000003">
    <property type="protein sequence ID" value="MEJ8567188.1"/>
    <property type="molecule type" value="Genomic_DNA"/>
</dbReference>
<dbReference type="InterPro" id="IPR012556">
    <property type="entry name" value="Entericidin"/>
</dbReference>
<reference evidence="8 9" key="1">
    <citation type="submission" date="2024-02" db="EMBL/GenBank/DDBJ databases">
        <title>A novel Wenzhouxiangellaceae bacterium, isolated from coastal sediments.</title>
        <authorList>
            <person name="Du Z.-J."/>
            <person name="Ye Y.-Q."/>
            <person name="Zhang X.-Y."/>
        </authorList>
    </citation>
    <scope>NUCLEOTIDE SEQUENCE [LARGE SCALE GENOMIC DNA]</scope>
    <source>
        <strain evidence="8 9">CH-27</strain>
    </source>
</reference>
<dbReference type="AlphaFoldDB" id="A0AAW9RB31"/>
<evidence type="ECO:0000256" key="7">
    <source>
        <dbReference type="SAM" id="SignalP"/>
    </source>
</evidence>
<comment type="similarity">
    <text evidence="1">Belongs to the EcnA/EcnB lipoprotein family.</text>
</comment>
<evidence type="ECO:0000256" key="1">
    <source>
        <dbReference type="ARBA" id="ARBA00010296"/>
    </source>
</evidence>
<dbReference type="GO" id="GO:0009636">
    <property type="term" value="P:response to toxic substance"/>
    <property type="evidence" value="ECO:0007669"/>
    <property type="project" value="InterPro"/>
</dbReference>
<dbReference type="Proteomes" id="UP001359886">
    <property type="component" value="Unassembled WGS sequence"/>
</dbReference>
<evidence type="ECO:0000256" key="4">
    <source>
        <dbReference type="ARBA" id="ARBA00023136"/>
    </source>
</evidence>
<evidence type="ECO:0000256" key="3">
    <source>
        <dbReference type="ARBA" id="ARBA00022729"/>
    </source>
</evidence>
<dbReference type="GO" id="GO:0016020">
    <property type="term" value="C:membrane"/>
    <property type="evidence" value="ECO:0007669"/>
    <property type="project" value="InterPro"/>
</dbReference>
<keyword evidence="9" id="KW-1185">Reference proteome</keyword>
<dbReference type="Pfam" id="PF08085">
    <property type="entry name" value="Entericidin"/>
    <property type="match status" value="1"/>
</dbReference>
<keyword evidence="5" id="KW-0564">Palmitate</keyword>
<evidence type="ECO:0000256" key="6">
    <source>
        <dbReference type="ARBA" id="ARBA00023288"/>
    </source>
</evidence>
<keyword evidence="3 7" id="KW-0732">Signal</keyword>
<gene>
    <name evidence="8" type="ORF">V3330_06075</name>
</gene>
<evidence type="ECO:0000256" key="5">
    <source>
        <dbReference type="ARBA" id="ARBA00023139"/>
    </source>
</evidence>
<evidence type="ECO:0000313" key="9">
    <source>
        <dbReference type="Proteomes" id="UP001359886"/>
    </source>
</evidence>
<evidence type="ECO:0000256" key="2">
    <source>
        <dbReference type="ARBA" id="ARBA00022475"/>
    </source>
</evidence>
<accession>A0AAW9RB31</accession>